<dbReference type="AlphaFoldDB" id="A0A2G5FC62"/>
<reference evidence="1 2" key="1">
    <citation type="submission" date="2017-09" db="EMBL/GenBank/DDBJ databases">
        <title>WGS assembly of Aquilegia coerulea Goldsmith.</title>
        <authorList>
            <person name="Hodges S."/>
            <person name="Kramer E."/>
            <person name="Nordborg M."/>
            <person name="Tomkins J."/>
            <person name="Borevitz J."/>
            <person name="Derieg N."/>
            <person name="Yan J."/>
            <person name="Mihaltcheva S."/>
            <person name="Hayes R.D."/>
            <person name="Rokhsar D."/>
        </authorList>
    </citation>
    <scope>NUCLEOTIDE SEQUENCE [LARGE SCALE GENOMIC DNA]</scope>
    <source>
        <strain evidence="2">cv. Goldsmith</strain>
    </source>
</reference>
<proteinExistence type="predicted"/>
<name>A0A2G5FC62_AQUCA</name>
<evidence type="ECO:0000313" key="2">
    <source>
        <dbReference type="Proteomes" id="UP000230069"/>
    </source>
</evidence>
<dbReference type="EMBL" id="KZ305018">
    <property type="protein sequence ID" value="PIA65486.1"/>
    <property type="molecule type" value="Genomic_DNA"/>
</dbReference>
<keyword evidence="2" id="KW-1185">Reference proteome</keyword>
<dbReference type="Proteomes" id="UP000230069">
    <property type="component" value="Unassembled WGS sequence"/>
</dbReference>
<sequence>MVMWRSYDAMSFPIIWIMPQGDIRSVSHKHRIKDRQLFLQTFLCYLHHQRNQGTAAFVILDGKNSPALDFSGE</sequence>
<evidence type="ECO:0000313" key="1">
    <source>
        <dbReference type="EMBL" id="PIA65486.1"/>
    </source>
</evidence>
<protein>
    <submittedName>
        <fullName evidence="1">Uncharacterized protein</fullName>
    </submittedName>
</protein>
<accession>A0A2G5FC62</accession>
<organism evidence="1 2">
    <name type="scientific">Aquilegia coerulea</name>
    <name type="common">Rocky mountain columbine</name>
    <dbReference type="NCBI Taxonomy" id="218851"/>
    <lineage>
        <taxon>Eukaryota</taxon>
        <taxon>Viridiplantae</taxon>
        <taxon>Streptophyta</taxon>
        <taxon>Embryophyta</taxon>
        <taxon>Tracheophyta</taxon>
        <taxon>Spermatophyta</taxon>
        <taxon>Magnoliopsida</taxon>
        <taxon>Ranunculales</taxon>
        <taxon>Ranunculaceae</taxon>
        <taxon>Thalictroideae</taxon>
        <taxon>Aquilegia</taxon>
    </lineage>
</organism>
<dbReference type="InParanoid" id="A0A2G5FC62"/>
<gene>
    <name evidence="1" type="ORF">AQUCO_00100766v1</name>
</gene>